<evidence type="ECO:0000313" key="1">
    <source>
        <dbReference type="EMBL" id="ATA84406.1"/>
    </source>
</evidence>
<reference evidence="2 4" key="3">
    <citation type="submission" date="2018-06" db="EMBL/GenBank/DDBJ databases">
        <authorList>
            <consortium name="Pathogen Informatics"/>
            <person name="Doyle S."/>
        </authorList>
    </citation>
    <scope>NUCLEOTIDE SEQUENCE [LARGE SCALE GENOMIC DNA]</scope>
    <source>
        <strain evidence="2 4">NCTC11653</strain>
    </source>
</reference>
<evidence type="ECO:0000313" key="3">
    <source>
        <dbReference type="Proteomes" id="UP000217301"/>
    </source>
</evidence>
<dbReference type="RefSeq" id="WP_002681946.1">
    <property type="nucleotide sequence ID" value="NZ_CAUSZM010000047.1"/>
</dbReference>
<dbReference type="EMBL" id="CP022385">
    <property type="protein sequence ID" value="ATA84406.1"/>
    <property type="molecule type" value="Genomic_DNA"/>
</dbReference>
<evidence type="ECO:0000313" key="2">
    <source>
        <dbReference type="EMBL" id="SQA75827.1"/>
    </source>
</evidence>
<organism evidence="2 4">
    <name type="scientific">Capnocytophaga sputigena</name>
    <dbReference type="NCBI Taxonomy" id="1019"/>
    <lineage>
        <taxon>Bacteria</taxon>
        <taxon>Pseudomonadati</taxon>
        <taxon>Bacteroidota</taxon>
        <taxon>Flavobacteriia</taxon>
        <taxon>Flavobacteriales</taxon>
        <taxon>Flavobacteriaceae</taxon>
        <taxon>Capnocytophaga</taxon>
    </lineage>
</organism>
<dbReference type="Proteomes" id="UP000249902">
    <property type="component" value="Unassembled WGS sequence"/>
</dbReference>
<keyword evidence="3" id="KW-1185">Reference proteome</keyword>
<evidence type="ECO:0008006" key="5">
    <source>
        <dbReference type="Google" id="ProtNLM"/>
    </source>
</evidence>
<evidence type="ECO:0000313" key="4">
    <source>
        <dbReference type="Proteomes" id="UP000249902"/>
    </source>
</evidence>
<dbReference type="PROSITE" id="PS51257">
    <property type="entry name" value="PROKAR_LIPOPROTEIN"/>
    <property type="match status" value="1"/>
</dbReference>
<protein>
    <recommendedName>
        <fullName evidence="5">Lipoprotein</fullName>
    </recommendedName>
</protein>
<dbReference type="AlphaFoldDB" id="A0AAX2ICM6"/>
<sequence>MKDIITLAIVVVSLLSMGCNSLKRQINPNQQKIGVEGEDYTLSYHKLKDRGTGFLNINVIEYGDPIPSDRWYLWVNGVPIFRPKENYLRLSPNRKYDMWVTGVMAGKSVYIKKIKVKENDSIMLTVYLKDTLMTID</sequence>
<dbReference type="EMBL" id="UAVP01000008">
    <property type="protein sequence ID" value="SQA75827.1"/>
    <property type="molecule type" value="Genomic_DNA"/>
</dbReference>
<proteinExistence type="predicted"/>
<dbReference type="KEGG" id="cspu:CGC55_07775"/>
<name>A0AAX2ICM6_CAPSP</name>
<reference evidence="1" key="1">
    <citation type="journal article" date="2017" name="Genome Announc.">
        <title>Twelve Complete Reference Genomes of Clinical Isolates in the Capnocytophaga Genus.</title>
        <authorList>
            <person name="Villarma A."/>
            <person name="Gulvik C.A."/>
            <person name="Rowe L.A."/>
            <person name="Sheth M."/>
            <person name="Juieng P."/>
            <person name="Nicholson A.C."/>
            <person name="Loparev V.N."/>
            <person name="McQuiston J.R."/>
        </authorList>
    </citation>
    <scope>NUCLEOTIDE SEQUENCE</scope>
    <source>
        <strain evidence="1">KC1668</strain>
    </source>
</reference>
<accession>A0AAX2ICM6</accession>
<gene>
    <name evidence="1" type="ORF">CGC55_07775</name>
    <name evidence="2" type="ORF">NCTC11653_01740</name>
</gene>
<reference evidence="3" key="2">
    <citation type="submission" date="2017-06" db="EMBL/GenBank/DDBJ databases">
        <title>Capnocytophaga spp. assemblies.</title>
        <authorList>
            <person name="Gulvik C.A."/>
        </authorList>
    </citation>
    <scope>NUCLEOTIDE SEQUENCE [LARGE SCALE GENOMIC DNA]</scope>
    <source>
        <strain evidence="3">KC1668</strain>
    </source>
</reference>
<dbReference type="Proteomes" id="UP000217301">
    <property type="component" value="Chromosome"/>
</dbReference>